<dbReference type="PROSITE" id="PS50943">
    <property type="entry name" value="HTH_CROC1"/>
    <property type="match status" value="1"/>
</dbReference>
<evidence type="ECO:0000256" key="1">
    <source>
        <dbReference type="SAM" id="MobiDB-lite"/>
    </source>
</evidence>
<evidence type="ECO:0000259" key="3">
    <source>
        <dbReference type="PROSITE" id="PS50943"/>
    </source>
</evidence>
<sequence length="130" mass="13921">MSEELTSYSAIFGAVIANNRKAMNLEQGEVAERVGLSQASYSRLESGRSAFSIDQMFQCAEALGIDPNELFQQLTTTVGKLQSNSVKVEPQVRGNTSKSKQENKDNTGVKGFVVGAALTALIFGLASRGK</sequence>
<dbReference type="InterPro" id="IPR001387">
    <property type="entry name" value="Cro/C1-type_HTH"/>
</dbReference>
<evidence type="ECO:0000313" key="4">
    <source>
        <dbReference type="EMBL" id="RJY18745.1"/>
    </source>
</evidence>
<dbReference type="SUPFAM" id="SSF47413">
    <property type="entry name" value="lambda repressor-like DNA-binding domains"/>
    <property type="match status" value="1"/>
</dbReference>
<dbReference type="OrthoDB" id="6198804at2"/>
<keyword evidence="5" id="KW-1185">Reference proteome</keyword>
<keyword evidence="2" id="KW-1133">Transmembrane helix</keyword>
<evidence type="ECO:0000313" key="5">
    <source>
        <dbReference type="Proteomes" id="UP000273022"/>
    </source>
</evidence>
<keyword evidence="2" id="KW-0812">Transmembrane</keyword>
<dbReference type="SMART" id="SM00530">
    <property type="entry name" value="HTH_XRE"/>
    <property type="match status" value="1"/>
</dbReference>
<dbReference type="InterPro" id="IPR010982">
    <property type="entry name" value="Lambda_DNA-bd_dom_sf"/>
</dbReference>
<comment type="caution">
    <text evidence="4">The sequence shown here is derived from an EMBL/GenBank/DDBJ whole genome shotgun (WGS) entry which is preliminary data.</text>
</comment>
<feature type="region of interest" description="Disordered" evidence="1">
    <location>
        <begin position="82"/>
        <end position="106"/>
    </location>
</feature>
<dbReference type="CDD" id="cd00093">
    <property type="entry name" value="HTH_XRE"/>
    <property type="match status" value="1"/>
</dbReference>
<dbReference type="EMBL" id="QYYH01000016">
    <property type="protein sequence ID" value="RJY18745.1"/>
    <property type="molecule type" value="Genomic_DNA"/>
</dbReference>
<dbReference type="Pfam" id="PF01381">
    <property type="entry name" value="HTH_3"/>
    <property type="match status" value="1"/>
</dbReference>
<protein>
    <submittedName>
        <fullName evidence="4">XRE family transcriptional regulator</fullName>
    </submittedName>
</protein>
<accession>A0A3A6U3R9</accession>
<name>A0A3A6U3R9_9GAMM</name>
<organism evidence="4 5">
    <name type="scientific">Parashewanella spongiae</name>
    <dbReference type="NCBI Taxonomy" id="342950"/>
    <lineage>
        <taxon>Bacteria</taxon>
        <taxon>Pseudomonadati</taxon>
        <taxon>Pseudomonadota</taxon>
        <taxon>Gammaproteobacteria</taxon>
        <taxon>Alteromonadales</taxon>
        <taxon>Shewanellaceae</taxon>
        <taxon>Parashewanella</taxon>
    </lineage>
</organism>
<reference evidence="4 5" key="1">
    <citation type="submission" date="2018-09" db="EMBL/GenBank/DDBJ databases">
        <title>Phylogeny of the Shewanellaceae, and recommendation for two new genera, Pseudoshewanella and Parashewanella.</title>
        <authorList>
            <person name="Wang G."/>
        </authorList>
    </citation>
    <scope>NUCLEOTIDE SEQUENCE [LARGE SCALE GENOMIC DNA]</scope>
    <source>
        <strain evidence="4 5">KCTC 22492</strain>
    </source>
</reference>
<feature type="domain" description="HTH cro/C1-type" evidence="3">
    <location>
        <begin position="20"/>
        <end position="70"/>
    </location>
</feature>
<keyword evidence="2" id="KW-0472">Membrane</keyword>
<evidence type="ECO:0000256" key="2">
    <source>
        <dbReference type="SAM" id="Phobius"/>
    </source>
</evidence>
<feature type="transmembrane region" description="Helical" evidence="2">
    <location>
        <begin position="107"/>
        <end position="126"/>
    </location>
</feature>
<gene>
    <name evidence="4" type="ORF">D5R81_03920</name>
</gene>
<dbReference type="Proteomes" id="UP000273022">
    <property type="component" value="Unassembled WGS sequence"/>
</dbReference>
<proteinExistence type="predicted"/>
<dbReference type="GO" id="GO:0003677">
    <property type="term" value="F:DNA binding"/>
    <property type="evidence" value="ECO:0007669"/>
    <property type="project" value="InterPro"/>
</dbReference>
<dbReference type="AlphaFoldDB" id="A0A3A6U3R9"/>
<dbReference type="Gene3D" id="1.10.260.40">
    <property type="entry name" value="lambda repressor-like DNA-binding domains"/>
    <property type="match status" value="1"/>
</dbReference>
<dbReference type="RefSeq" id="WP_121852350.1">
    <property type="nucleotide sequence ID" value="NZ_CP037952.1"/>
</dbReference>